<evidence type="ECO:0000313" key="2">
    <source>
        <dbReference type="Proteomes" id="UP000326924"/>
    </source>
</evidence>
<keyword evidence="2" id="KW-1185">Reference proteome</keyword>
<dbReference type="Proteomes" id="UP000326924">
    <property type="component" value="Unassembled WGS sequence"/>
</dbReference>
<gene>
    <name evidence="1" type="ORF">FN846DRAFT_901771</name>
</gene>
<comment type="caution">
    <text evidence="1">The sequence shown here is derived from an EMBL/GenBank/DDBJ whole genome shotgun (WGS) entry which is preliminary data.</text>
</comment>
<dbReference type="EMBL" id="VXIS01000003">
    <property type="protein sequence ID" value="KAA8914710.1"/>
    <property type="molecule type" value="Genomic_DNA"/>
</dbReference>
<protein>
    <recommendedName>
        <fullName evidence="3">HTH CENPB-type domain-containing protein</fullName>
    </recommendedName>
</protein>
<dbReference type="InParanoid" id="A0A5J5FBP4"/>
<proteinExistence type="predicted"/>
<evidence type="ECO:0008006" key="3">
    <source>
        <dbReference type="Google" id="ProtNLM"/>
    </source>
</evidence>
<sequence length="110" mass="12121">MKGVTIRADSQAELQTLTPDEEGEIVRWIEKLDAMAILPRATEVMRMVKAILCKHSPSSAVKMANNKGPTQISKATLVDSTYLHRLQRARIAKDTAAVGNKKRTATRPPP</sequence>
<name>A0A5J5FBP4_9PEZI</name>
<accession>A0A5J5FBP4</accession>
<dbReference type="AlphaFoldDB" id="A0A5J5FBP4"/>
<reference evidence="1 2" key="1">
    <citation type="submission" date="2019-09" db="EMBL/GenBank/DDBJ databases">
        <title>Draft genome of the ectomycorrhizal ascomycete Sphaerosporella brunnea.</title>
        <authorList>
            <consortium name="DOE Joint Genome Institute"/>
            <person name="Benucci G.M."/>
            <person name="Marozzi G."/>
            <person name="Antonielli L."/>
            <person name="Sanchez S."/>
            <person name="Marco P."/>
            <person name="Wang X."/>
            <person name="Falini L.B."/>
            <person name="Barry K."/>
            <person name="Haridas S."/>
            <person name="Lipzen A."/>
            <person name="Labutti K."/>
            <person name="Grigoriev I.V."/>
            <person name="Murat C."/>
            <person name="Martin F."/>
            <person name="Albertini E."/>
            <person name="Donnini D."/>
            <person name="Bonito G."/>
        </authorList>
    </citation>
    <scope>NUCLEOTIDE SEQUENCE [LARGE SCALE GENOMIC DNA]</scope>
    <source>
        <strain evidence="1 2">Sb_GMNB300</strain>
    </source>
</reference>
<organism evidence="1 2">
    <name type="scientific">Sphaerosporella brunnea</name>
    <dbReference type="NCBI Taxonomy" id="1250544"/>
    <lineage>
        <taxon>Eukaryota</taxon>
        <taxon>Fungi</taxon>
        <taxon>Dikarya</taxon>
        <taxon>Ascomycota</taxon>
        <taxon>Pezizomycotina</taxon>
        <taxon>Pezizomycetes</taxon>
        <taxon>Pezizales</taxon>
        <taxon>Pyronemataceae</taxon>
        <taxon>Sphaerosporella</taxon>
    </lineage>
</organism>
<evidence type="ECO:0000313" key="1">
    <source>
        <dbReference type="EMBL" id="KAA8914710.1"/>
    </source>
</evidence>